<dbReference type="OMA" id="RRGTYAH"/>
<gene>
    <name evidence="2" type="ORF">NCU09164</name>
</gene>
<organism evidence="2 3">
    <name type="scientific">Neurospora crassa (strain ATCC 24698 / 74-OR23-1A / CBS 708.71 / DSM 1257 / FGSC 987)</name>
    <dbReference type="NCBI Taxonomy" id="367110"/>
    <lineage>
        <taxon>Eukaryota</taxon>
        <taxon>Fungi</taxon>
        <taxon>Dikarya</taxon>
        <taxon>Ascomycota</taxon>
        <taxon>Pezizomycotina</taxon>
        <taxon>Sordariomycetes</taxon>
        <taxon>Sordariomycetidae</taxon>
        <taxon>Sordariales</taxon>
        <taxon>Sordariaceae</taxon>
        <taxon>Neurospora</taxon>
    </lineage>
</organism>
<dbReference type="PaxDb" id="5141-EFNCRP00000009040"/>
<feature type="region of interest" description="Disordered" evidence="1">
    <location>
        <begin position="60"/>
        <end position="104"/>
    </location>
</feature>
<evidence type="ECO:0000256" key="1">
    <source>
        <dbReference type="SAM" id="MobiDB-lite"/>
    </source>
</evidence>
<protein>
    <submittedName>
        <fullName evidence="2">Uncharacterized protein</fullName>
    </submittedName>
</protein>
<proteinExistence type="predicted"/>
<feature type="compositionally biased region" description="Polar residues" evidence="1">
    <location>
        <begin position="62"/>
        <end position="83"/>
    </location>
</feature>
<dbReference type="Proteomes" id="UP000001805">
    <property type="component" value="Chromosome 3, Linkage Group III"/>
</dbReference>
<dbReference type="EMBL" id="CM002238">
    <property type="protein sequence ID" value="EAA29838.1"/>
    <property type="molecule type" value="Genomic_DNA"/>
</dbReference>
<dbReference type="HOGENOM" id="CLU_2250810_0_0_1"/>
<dbReference type="InParanoid" id="Q7S351"/>
<dbReference type="GeneID" id="3875221"/>
<evidence type="ECO:0000313" key="2">
    <source>
        <dbReference type="EMBL" id="EAA29838.1"/>
    </source>
</evidence>
<dbReference type="KEGG" id="ncr:NCU09164"/>
<name>Q7S351_NEUCR</name>
<accession>Q7S351</accession>
<dbReference type="OrthoDB" id="10387903at2759"/>
<reference evidence="2 3" key="1">
    <citation type="journal article" date="2003" name="Nature">
        <title>The genome sequence of the filamentous fungus Neurospora crassa.</title>
        <authorList>
            <person name="Galagan J.E."/>
            <person name="Calvo S.E."/>
            <person name="Borkovich K.A."/>
            <person name="Selker E.U."/>
            <person name="Read N.D."/>
            <person name="Jaffe D."/>
            <person name="FitzHugh W."/>
            <person name="Ma L.J."/>
            <person name="Smirnov S."/>
            <person name="Purcell S."/>
            <person name="Rehman B."/>
            <person name="Elkins T."/>
            <person name="Engels R."/>
            <person name="Wang S."/>
            <person name="Nielsen C.B."/>
            <person name="Butler J."/>
            <person name="Endrizzi M."/>
            <person name="Qui D."/>
            <person name="Ianakiev P."/>
            <person name="Bell-Pedersen D."/>
            <person name="Nelson M.A."/>
            <person name="Werner-Washburne M."/>
            <person name="Selitrennikoff C.P."/>
            <person name="Kinsey J.A."/>
            <person name="Braun E.L."/>
            <person name="Zelter A."/>
            <person name="Schulte U."/>
            <person name="Kothe G.O."/>
            <person name="Jedd G."/>
            <person name="Mewes W."/>
            <person name="Staben C."/>
            <person name="Marcotte E."/>
            <person name="Greenberg D."/>
            <person name="Roy A."/>
            <person name="Foley K."/>
            <person name="Naylor J."/>
            <person name="Stange-Thomann N."/>
            <person name="Barrett R."/>
            <person name="Gnerre S."/>
            <person name="Kamal M."/>
            <person name="Kamvysselis M."/>
            <person name="Mauceli E."/>
            <person name="Bielke C."/>
            <person name="Rudd S."/>
            <person name="Frishman D."/>
            <person name="Krystofova S."/>
            <person name="Rasmussen C."/>
            <person name="Metzenberg R.L."/>
            <person name="Perkins D.D."/>
            <person name="Kroken S."/>
            <person name="Cogoni C."/>
            <person name="Macino G."/>
            <person name="Catcheside D."/>
            <person name="Li W."/>
            <person name="Pratt R.J."/>
            <person name="Osmani S.A."/>
            <person name="DeSouza C.P."/>
            <person name="Glass L."/>
            <person name="Orbach M.J."/>
            <person name="Berglund J.A."/>
            <person name="Voelker R."/>
            <person name="Yarden O."/>
            <person name="Plamann M."/>
            <person name="Seiler S."/>
            <person name="Dunlap J."/>
            <person name="Radford A."/>
            <person name="Aramayo R."/>
            <person name="Natvig D.O."/>
            <person name="Alex L.A."/>
            <person name="Mannhaupt G."/>
            <person name="Ebbole D.J."/>
            <person name="Freitag M."/>
            <person name="Paulsen I."/>
            <person name="Sachs M.S."/>
            <person name="Lander E.S."/>
            <person name="Nusbaum C."/>
            <person name="Birren B."/>
        </authorList>
    </citation>
    <scope>NUCLEOTIDE SEQUENCE [LARGE SCALE GENOMIC DNA]</scope>
    <source>
        <strain evidence="3">ATCC 24698 / 74-OR23-1A / CBS 708.71 / DSM 1257 / FGSC 987</strain>
    </source>
</reference>
<sequence length="104" mass="11682">MYLLYSSEARHALSIKSHESECDESEHRKGLYGLARRRGTYAHYTGPNRCFGARLCPEARTPENSQGSLRANAASHSGTSLTPVRNDDRDQVQKRPLLDADHIQ</sequence>
<dbReference type="AlphaFoldDB" id="Q7S351"/>
<evidence type="ECO:0000313" key="3">
    <source>
        <dbReference type="Proteomes" id="UP000001805"/>
    </source>
</evidence>
<feature type="compositionally biased region" description="Basic and acidic residues" evidence="1">
    <location>
        <begin position="85"/>
        <end position="104"/>
    </location>
</feature>
<dbReference type="RefSeq" id="XP_959074.1">
    <property type="nucleotide sequence ID" value="XM_953981.1"/>
</dbReference>
<dbReference type="VEuPathDB" id="FungiDB:NCU09164"/>
<keyword evidence="3" id="KW-1185">Reference proteome</keyword>